<dbReference type="GO" id="GO:0046982">
    <property type="term" value="F:protein heterodimerization activity"/>
    <property type="evidence" value="ECO:0007669"/>
    <property type="project" value="InterPro"/>
</dbReference>
<sequence length="116" mass="13249">MSSKSGSSPKKRSLPQTTTSFPLARVKRIMKEDKDVIQCSNESVFLVSLATEYFLDYFAKKSFNQSQSEKRRTVTYKDIAKIVKDIDQLEFLSDVVPETVPLKKALQKQKEIKGLN</sequence>
<dbReference type="GO" id="GO:0006335">
    <property type="term" value="P:DNA replication-dependent chromatin assembly"/>
    <property type="evidence" value="ECO:0007669"/>
    <property type="project" value="EnsemblFungi"/>
</dbReference>
<feature type="domain" description="Transcription factor CBF/NF-Y/archaeal histone" evidence="3">
    <location>
        <begin position="20"/>
        <end position="81"/>
    </location>
</feature>
<proteinExistence type="predicted"/>
<accession>A0A1Y1V1T4</accession>
<reference evidence="4 5" key="2">
    <citation type="submission" date="2016-08" db="EMBL/GenBank/DDBJ databases">
        <title>Pervasive Adenine N6-methylation of Active Genes in Fungi.</title>
        <authorList>
            <consortium name="DOE Joint Genome Institute"/>
            <person name="Mondo S.J."/>
            <person name="Dannebaum R.O."/>
            <person name="Kuo R.C."/>
            <person name="Labutti K."/>
            <person name="Haridas S."/>
            <person name="Kuo A."/>
            <person name="Salamov A."/>
            <person name="Ahrendt S.R."/>
            <person name="Lipzen A."/>
            <person name="Sullivan W."/>
            <person name="Andreopoulos W.B."/>
            <person name="Clum A."/>
            <person name="Lindquist E."/>
            <person name="Daum C."/>
            <person name="Ramamoorthy G.K."/>
            <person name="Gryganskyi A."/>
            <person name="Culley D."/>
            <person name="Magnuson J.K."/>
            <person name="James T.Y."/>
            <person name="O'Malley M.A."/>
            <person name="Stajich J.E."/>
            <person name="Spatafora J.W."/>
            <person name="Visel A."/>
            <person name="Grigoriev I.V."/>
        </authorList>
    </citation>
    <scope>NUCLEOTIDE SEQUENCE [LARGE SCALE GENOMIC DNA]</scope>
    <source>
        <strain evidence="5">finn</strain>
    </source>
</reference>
<keyword evidence="5" id="KW-1185">Reference proteome</keyword>
<organism evidence="4 5">
    <name type="scientific">Piromyces finnis</name>
    <dbReference type="NCBI Taxonomy" id="1754191"/>
    <lineage>
        <taxon>Eukaryota</taxon>
        <taxon>Fungi</taxon>
        <taxon>Fungi incertae sedis</taxon>
        <taxon>Chytridiomycota</taxon>
        <taxon>Chytridiomycota incertae sedis</taxon>
        <taxon>Neocallimastigomycetes</taxon>
        <taxon>Neocallimastigales</taxon>
        <taxon>Neocallimastigaceae</taxon>
        <taxon>Piromyces</taxon>
    </lineage>
</organism>
<dbReference type="OrthoDB" id="636685at2759"/>
<comment type="caution">
    <text evidence="4">The sequence shown here is derived from an EMBL/GenBank/DDBJ whole genome shotgun (WGS) entry which is preliminary data.</text>
</comment>
<dbReference type="GO" id="GO:0031507">
    <property type="term" value="P:heterochromatin formation"/>
    <property type="evidence" value="ECO:0007669"/>
    <property type="project" value="EnsemblFungi"/>
</dbReference>
<dbReference type="Proteomes" id="UP000193719">
    <property type="component" value="Unassembled WGS sequence"/>
</dbReference>
<dbReference type="GO" id="GO:0006261">
    <property type="term" value="P:DNA-templated DNA replication"/>
    <property type="evidence" value="ECO:0007669"/>
    <property type="project" value="TreeGrafter"/>
</dbReference>
<dbReference type="SUPFAM" id="SSF47113">
    <property type="entry name" value="Histone-fold"/>
    <property type="match status" value="1"/>
</dbReference>
<reference evidence="4 5" key="1">
    <citation type="submission" date="2016-08" db="EMBL/GenBank/DDBJ databases">
        <title>Genomes of anaerobic fungi encode conserved fungal cellulosomes for biomass hydrolysis.</title>
        <authorList>
            <consortium name="DOE Joint Genome Institute"/>
            <person name="Haitjema C.H."/>
            <person name="Gilmore S.P."/>
            <person name="Henske J.K."/>
            <person name="Solomon K.V."/>
            <person name="De Groot R."/>
            <person name="Kuo A."/>
            <person name="Mondo S.J."/>
            <person name="Salamov A.A."/>
            <person name="Labutti K."/>
            <person name="Zhao Z."/>
            <person name="Chiniquy J."/>
            <person name="Barry K."/>
            <person name="Brewer H.M."/>
            <person name="Purvine S.O."/>
            <person name="Wright A.T."/>
            <person name="Boxma B."/>
            <person name="Van Alen T."/>
            <person name="Hackstein J.H."/>
            <person name="Baker S.E."/>
            <person name="Grigoriev I.V."/>
            <person name="O'Malley M.A."/>
        </authorList>
    </citation>
    <scope>NUCLEOTIDE SEQUENCE [LARGE SCALE GENOMIC DNA]</scope>
    <source>
        <strain evidence="5">finn</strain>
    </source>
</reference>
<dbReference type="EMBL" id="MCFH01000044">
    <property type="protein sequence ID" value="ORX44700.1"/>
    <property type="molecule type" value="Genomic_DNA"/>
</dbReference>
<dbReference type="GO" id="GO:0008623">
    <property type="term" value="C:CHRAC"/>
    <property type="evidence" value="ECO:0007669"/>
    <property type="project" value="TreeGrafter"/>
</dbReference>
<evidence type="ECO:0000259" key="3">
    <source>
        <dbReference type="Pfam" id="PF00808"/>
    </source>
</evidence>
<dbReference type="PANTHER" id="PTHR10252">
    <property type="entry name" value="HISTONE-LIKE TRANSCRIPTION FACTOR CCAAT-RELATED"/>
    <property type="match status" value="1"/>
</dbReference>
<dbReference type="GO" id="GO:0008622">
    <property type="term" value="C:epsilon DNA polymerase complex"/>
    <property type="evidence" value="ECO:0007669"/>
    <property type="project" value="EnsemblFungi"/>
</dbReference>
<gene>
    <name evidence="4" type="ORF">BCR36DRAFT_399498</name>
</gene>
<name>A0A1Y1V1T4_9FUNG</name>
<dbReference type="InterPro" id="IPR009072">
    <property type="entry name" value="Histone-fold"/>
</dbReference>
<dbReference type="InterPro" id="IPR050568">
    <property type="entry name" value="Transcr_DNA_Rep_Reg"/>
</dbReference>
<comment type="subcellular location">
    <subcellularLocation>
        <location evidence="1">Nucleus</location>
    </subcellularLocation>
</comment>
<protein>
    <submittedName>
        <fullName evidence="4">Histone-fold-containing protein</fullName>
    </submittedName>
</protein>
<keyword evidence="2" id="KW-0539">Nucleus</keyword>
<evidence type="ECO:0000256" key="2">
    <source>
        <dbReference type="ARBA" id="ARBA00023242"/>
    </source>
</evidence>
<dbReference type="CDD" id="cd23645">
    <property type="entry name" value="HFD_Dpb3-like"/>
    <property type="match status" value="1"/>
</dbReference>
<dbReference type="AlphaFoldDB" id="A0A1Y1V1T4"/>
<dbReference type="Gene3D" id="1.10.20.10">
    <property type="entry name" value="Histone, subunit A"/>
    <property type="match status" value="1"/>
</dbReference>
<dbReference type="STRING" id="1754191.A0A1Y1V1T4"/>
<evidence type="ECO:0000313" key="4">
    <source>
        <dbReference type="EMBL" id="ORX44700.1"/>
    </source>
</evidence>
<evidence type="ECO:0000313" key="5">
    <source>
        <dbReference type="Proteomes" id="UP000193719"/>
    </source>
</evidence>
<dbReference type="Pfam" id="PF00808">
    <property type="entry name" value="CBFD_NFYB_HMF"/>
    <property type="match status" value="1"/>
</dbReference>
<dbReference type="InterPro" id="IPR003958">
    <property type="entry name" value="CBFA_NFYB_domain"/>
</dbReference>
<dbReference type="PANTHER" id="PTHR10252:SF54">
    <property type="entry name" value="CHROMATIN ACCESSIBILITY COMPLEX PROTEIN 1"/>
    <property type="match status" value="1"/>
</dbReference>
<evidence type="ECO:0000256" key="1">
    <source>
        <dbReference type="ARBA" id="ARBA00004123"/>
    </source>
</evidence>